<dbReference type="KEGG" id="dar:Daro_2273"/>
<evidence type="ECO:0000256" key="2">
    <source>
        <dbReference type="SAM" id="SignalP"/>
    </source>
</evidence>
<evidence type="ECO:0000313" key="3">
    <source>
        <dbReference type="EMBL" id="AAZ47010.1"/>
    </source>
</evidence>
<dbReference type="HOGENOM" id="CLU_191323_0_0_4"/>
<reference evidence="3" key="1">
    <citation type="submission" date="2005-08" db="EMBL/GenBank/DDBJ databases">
        <title>Complete sequence of Dechloromonas aromatica RCB.</title>
        <authorList>
            <person name="Salinero K.K."/>
            <person name="Copeland A."/>
            <person name="Lucas S."/>
            <person name="Lapidus A."/>
            <person name="Barry K."/>
            <person name="Detter J.C."/>
            <person name="Glavina T."/>
            <person name="Hammon N."/>
            <person name="Israni S."/>
            <person name="Pitluck S."/>
            <person name="Di Bartolo G."/>
            <person name="Trong S."/>
            <person name="Schmutz J."/>
            <person name="Larimer F."/>
            <person name="Land M."/>
            <person name="Ivanova N."/>
            <person name="Richardson P."/>
        </authorList>
    </citation>
    <scope>NUCLEOTIDE SEQUENCE</scope>
    <source>
        <strain evidence="3">RCB</strain>
    </source>
</reference>
<dbReference type="EMBL" id="CP000089">
    <property type="protein sequence ID" value="AAZ47010.1"/>
    <property type="molecule type" value="Genomic_DNA"/>
</dbReference>
<proteinExistence type="predicted"/>
<accession>Q47DS1</accession>
<protein>
    <submittedName>
        <fullName evidence="3">Uncharacterized protein</fullName>
    </submittedName>
</protein>
<feature type="compositionally biased region" description="Low complexity" evidence="1">
    <location>
        <begin position="23"/>
        <end position="35"/>
    </location>
</feature>
<gene>
    <name evidence="3" type="ordered locus">Daro_2273</name>
</gene>
<sequence length="86" mass="8976">MKLQSALSAVLFATVAALSLGAQAADAEKAAPAAEMKADQGTKAAKPHSHMQEKTGIEQKAPAAAEPAKKDASKDKKKHYHPRDGK</sequence>
<evidence type="ECO:0000256" key="1">
    <source>
        <dbReference type="SAM" id="MobiDB-lite"/>
    </source>
</evidence>
<feature type="compositionally biased region" description="Basic residues" evidence="1">
    <location>
        <begin position="75"/>
        <end position="86"/>
    </location>
</feature>
<feature type="signal peptide" evidence="2">
    <location>
        <begin position="1"/>
        <end position="24"/>
    </location>
</feature>
<feature type="chain" id="PRO_5004233124" evidence="2">
    <location>
        <begin position="25"/>
        <end position="86"/>
    </location>
</feature>
<organism evidence="3">
    <name type="scientific">Dechloromonas aromatica (strain RCB)</name>
    <dbReference type="NCBI Taxonomy" id="159087"/>
    <lineage>
        <taxon>Bacteria</taxon>
        <taxon>Pseudomonadati</taxon>
        <taxon>Pseudomonadota</taxon>
        <taxon>Betaproteobacteria</taxon>
        <taxon>Rhodocyclales</taxon>
        <taxon>Azonexaceae</taxon>
        <taxon>Dechloromonas</taxon>
    </lineage>
</organism>
<feature type="region of interest" description="Disordered" evidence="1">
    <location>
        <begin position="23"/>
        <end position="86"/>
    </location>
</feature>
<keyword evidence="2" id="KW-0732">Signal</keyword>
<name>Q47DS1_DECAR</name>
<dbReference type="STRING" id="159087.Daro_2273"/>
<dbReference type="AlphaFoldDB" id="Q47DS1"/>